<evidence type="ECO:0000259" key="2">
    <source>
        <dbReference type="Pfam" id="PF03807"/>
    </source>
</evidence>
<keyword evidence="1" id="KW-0560">Oxidoreductase</keyword>
<dbReference type="RefSeq" id="WP_113889006.1">
    <property type="nucleotide sequence ID" value="NZ_QNRK01000009.1"/>
</dbReference>
<accession>A0A366FK21</accession>
<organism evidence="3 4">
    <name type="scientific">Roseiarcus fermentans</name>
    <dbReference type="NCBI Taxonomy" id="1473586"/>
    <lineage>
        <taxon>Bacteria</taxon>
        <taxon>Pseudomonadati</taxon>
        <taxon>Pseudomonadota</taxon>
        <taxon>Alphaproteobacteria</taxon>
        <taxon>Hyphomicrobiales</taxon>
        <taxon>Roseiarcaceae</taxon>
        <taxon>Roseiarcus</taxon>
    </lineage>
</organism>
<reference evidence="3 4" key="1">
    <citation type="submission" date="2018-06" db="EMBL/GenBank/DDBJ databases">
        <title>Genomic Encyclopedia of Type Strains, Phase IV (KMG-IV): sequencing the most valuable type-strain genomes for metagenomic binning, comparative biology and taxonomic classification.</title>
        <authorList>
            <person name="Goeker M."/>
        </authorList>
    </citation>
    <scope>NUCLEOTIDE SEQUENCE [LARGE SCALE GENOMIC DNA]</scope>
    <source>
        <strain evidence="3 4">DSM 24875</strain>
    </source>
</reference>
<evidence type="ECO:0000313" key="3">
    <source>
        <dbReference type="EMBL" id="RBP14320.1"/>
    </source>
</evidence>
<dbReference type="GO" id="GO:0016491">
    <property type="term" value="F:oxidoreductase activity"/>
    <property type="evidence" value="ECO:0007669"/>
    <property type="project" value="UniProtKB-KW"/>
</dbReference>
<proteinExistence type="predicted"/>
<dbReference type="SUPFAM" id="SSF51735">
    <property type="entry name" value="NAD(P)-binding Rossmann-fold domains"/>
    <property type="match status" value="1"/>
</dbReference>
<dbReference type="Pfam" id="PF03807">
    <property type="entry name" value="F420_oxidored"/>
    <property type="match status" value="1"/>
</dbReference>
<comment type="caution">
    <text evidence="3">The sequence shown here is derived from an EMBL/GenBank/DDBJ whole genome shotgun (WGS) entry which is preliminary data.</text>
</comment>
<sequence length="198" mass="20640">MSFAIIGFGAVGQALARAFARKTIAVSVAARRPPEAIAPQAEAIGPTVTASSLQDALKARIVILAVPFGLQNELAKAADWRGKIVIDATNAYGVSPDALGGLPSSVVNARALVGSRLVKAFNHLPARTLAQDPDVKGGRRVAFLSSDDEDAASQVAALVEQLGFAPVNLGKLEEGGLLVQARGSTWTQLIFQDLVKFN</sequence>
<keyword evidence="4" id="KW-1185">Reference proteome</keyword>
<evidence type="ECO:0000313" key="4">
    <source>
        <dbReference type="Proteomes" id="UP000253529"/>
    </source>
</evidence>
<protein>
    <recommendedName>
        <fullName evidence="2">Pyrroline-5-carboxylate reductase catalytic N-terminal domain-containing protein</fullName>
    </recommendedName>
</protein>
<dbReference type="InterPro" id="IPR028939">
    <property type="entry name" value="P5C_Rdtase_cat_N"/>
</dbReference>
<name>A0A366FK21_9HYPH</name>
<dbReference type="Gene3D" id="3.40.50.720">
    <property type="entry name" value="NAD(P)-binding Rossmann-like Domain"/>
    <property type="match status" value="1"/>
</dbReference>
<dbReference type="PANTHER" id="PTHR14239">
    <property type="entry name" value="DUDULIN-RELATED"/>
    <property type="match status" value="1"/>
</dbReference>
<dbReference type="InterPro" id="IPR036291">
    <property type="entry name" value="NAD(P)-bd_dom_sf"/>
</dbReference>
<dbReference type="AlphaFoldDB" id="A0A366FK21"/>
<dbReference type="OrthoDB" id="7557417at2"/>
<feature type="domain" description="Pyrroline-5-carboxylate reductase catalytic N-terminal" evidence="2">
    <location>
        <begin position="3"/>
        <end position="90"/>
    </location>
</feature>
<gene>
    <name evidence="3" type="ORF">DFR50_10973</name>
</gene>
<dbReference type="EMBL" id="QNRK01000009">
    <property type="protein sequence ID" value="RBP14320.1"/>
    <property type="molecule type" value="Genomic_DNA"/>
</dbReference>
<evidence type="ECO:0000256" key="1">
    <source>
        <dbReference type="ARBA" id="ARBA00023002"/>
    </source>
</evidence>
<dbReference type="Proteomes" id="UP000253529">
    <property type="component" value="Unassembled WGS sequence"/>
</dbReference>
<dbReference type="InterPro" id="IPR051267">
    <property type="entry name" value="STEAP_metalloreductase"/>
</dbReference>